<keyword evidence="6" id="KW-1185">Reference proteome</keyword>
<name>C3J7R9_POREA</name>
<dbReference type="InterPro" id="IPR016195">
    <property type="entry name" value="Pol/histidinol_Pase-like"/>
</dbReference>
<comment type="catalytic activity">
    <reaction evidence="4">
        <text>O-phospho-L-tyrosyl-[protein] + H2O = L-tyrosyl-[protein] + phosphate</text>
        <dbReference type="Rhea" id="RHEA:10684"/>
        <dbReference type="Rhea" id="RHEA-COMP:10136"/>
        <dbReference type="Rhea" id="RHEA-COMP:20101"/>
        <dbReference type="ChEBI" id="CHEBI:15377"/>
        <dbReference type="ChEBI" id="CHEBI:43474"/>
        <dbReference type="ChEBI" id="CHEBI:46858"/>
        <dbReference type="ChEBI" id="CHEBI:61978"/>
        <dbReference type="EC" id="3.1.3.48"/>
    </reaction>
</comment>
<dbReference type="GO" id="GO:0004725">
    <property type="term" value="F:protein tyrosine phosphatase activity"/>
    <property type="evidence" value="ECO:0007669"/>
    <property type="project" value="UniProtKB-EC"/>
</dbReference>
<dbReference type="PANTHER" id="PTHR39181:SF1">
    <property type="entry name" value="TYROSINE-PROTEIN PHOSPHATASE YWQE"/>
    <property type="match status" value="1"/>
</dbReference>
<dbReference type="SUPFAM" id="SSF89550">
    <property type="entry name" value="PHP domain-like"/>
    <property type="match status" value="1"/>
</dbReference>
<dbReference type="Pfam" id="PF19567">
    <property type="entry name" value="CpsB_CapC"/>
    <property type="match status" value="1"/>
</dbReference>
<dbReference type="AlphaFoldDB" id="C3J7R9"/>
<dbReference type="GO" id="GO:0030145">
    <property type="term" value="F:manganese ion binding"/>
    <property type="evidence" value="ECO:0007669"/>
    <property type="project" value="InterPro"/>
</dbReference>
<dbReference type="InterPro" id="IPR016667">
    <property type="entry name" value="Caps_polysacc_synth_CpsB/CapC"/>
</dbReference>
<comment type="caution">
    <text evidence="5">The sequence shown here is derived from an EMBL/GenBank/DDBJ whole genome shotgun (WGS) entry which is preliminary data.</text>
</comment>
<dbReference type="RefSeq" id="WP_004331989.1">
    <property type="nucleotide sequence ID" value="NZ_ACNN01000005.1"/>
</dbReference>
<comment type="similarity">
    <text evidence="1">Belongs to the metallo-dependent hydrolases superfamily. CpsB/CapC family.</text>
</comment>
<dbReference type="Proteomes" id="UP000004295">
    <property type="component" value="Unassembled WGS sequence"/>
</dbReference>
<reference evidence="5 6" key="1">
    <citation type="submission" date="2009-04" db="EMBL/GenBank/DDBJ databases">
        <authorList>
            <person name="Sebastian Y."/>
            <person name="Madupu R."/>
            <person name="Durkin A.S."/>
            <person name="Torralba M."/>
            <person name="Methe B."/>
            <person name="Sutton G.G."/>
            <person name="Strausberg R.L."/>
            <person name="Nelson K.E."/>
        </authorList>
    </citation>
    <scope>NUCLEOTIDE SEQUENCE [LARGE SCALE GENOMIC DNA]</scope>
    <source>
        <strain evidence="6">ATCC 35406 / BCRC 14492 / JCM 8526 / NCTC 13058 / HG 370</strain>
    </source>
</reference>
<dbReference type="Gene3D" id="3.20.20.140">
    <property type="entry name" value="Metal-dependent hydrolases"/>
    <property type="match status" value="1"/>
</dbReference>
<evidence type="ECO:0000313" key="6">
    <source>
        <dbReference type="Proteomes" id="UP000004295"/>
    </source>
</evidence>
<gene>
    <name evidence="5" type="ORF">POREN0001_1160</name>
</gene>
<accession>C3J7R9</accession>
<dbReference type="GeneID" id="93365482"/>
<keyword evidence="3" id="KW-0378">Hydrolase</keyword>
<dbReference type="EMBL" id="ACNN01000005">
    <property type="protein sequence ID" value="EEN83522.1"/>
    <property type="molecule type" value="Genomic_DNA"/>
</dbReference>
<proteinExistence type="inferred from homology"/>
<dbReference type="EC" id="3.1.3.48" evidence="2"/>
<evidence type="ECO:0000256" key="1">
    <source>
        <dbReference type="ARBA" id="ARBA00005750"/>
    </source>
</evidence>
<evidence type="ECO:0000313" key="5">
    <source>
        <dbReference type="EMBL" id="EEN83522.1"/>
    </source>
</evidence>
<organism evidence="5 6">
    <name type="scientific">Porphyromonas endodontalis (strain ATCC 35406 / DSM 24491 / JCM 8526 / CCUG 16442 / BCRC 14492 / NCTC 13058 / HG 370)</name>
    <name type="common">Bacteroides endodontalis</name>
    <dbReference type="NCBI Taxonomy" id="553175"/>
    <lineage>
        <taxon>Bacteria</taxon>
        <taxon>Pseudomonadati</taxon>
        <taxon>Bacteroidota</taxon>
        <taxon>Bacteroidia</taxon>
        <taxon>Bacteroidales</taxon>
        <taxon>Porphyromonadaceae</taxon>
        <taxon>Porphyromonas</taxon>
    </lineage>
</organism>
<evidence type="ECO:0000256" key="4">
    <source>
        <dbReference type="ARBA" id="ARBA00051722"/>
    </source>
</evidence>
<dbReference type="eggNOG" id="COG4464">
    <property type="taxonomic scope" value="Bacteria"/>
</dbReference>
<sequence>MFFLKRRELNIVREGWLKGMVDVHCHLLPGGDDGARSMEESRALLQMMGAVGIESFILTPHIYSRYPQNNAITLREHFDAFLADLAMPQVPISLAAEYMVDNQFEAHLDEPLLTLGDSRYLLFEFSFAGAPMDYPNSIRSIRSSGAKPLLAHPERYLYFTTEEYEALKDLGVSFQLNLFSLTGMYGEAVQKRARQMLLSGFYDFVGTDTHRKEKFNKVIEQSMLPRRFESHLATLMENNRSLLASKA</sequence>
<dbReference type="PANTHER" id="PTHR39181">
    <property type="entry name" value="TYROSINE-PROTEIN PHOSPHATASE YWQE"/>
    <property type="match status" value="1"/>
</dbReference>
<protein>
    <recommendedName>
        <fullName evidence="2">protein-tyrosine-phosphatase</fullName>
        <ecNumber evidence="2">3.1.3.48</ecNumber>
    </recommendedName>
</protein>
<evidence type="ECO:0000256" key="2">
    <source>
        <dbReference type="ARBA" id="ARBA00013064"/>
    </source>
</evidence>
<dbReference type="PIRSF" id="PIRSF016557">
    <property type="entry name" value="Caps_synth_CpsB"/>
    <property type="match status" value="1"/>
</dbReference>
<dbReference type="STRING" id="553175.POREN0001_1160"/>
<evidence type="ECO:0000256" key="3">
    <source>
        <dbReference type="ARBA" id="ARBA00022801"/>
    </source>
</evidence>